<evidence type="ECO:0000313" key="3">
    <source>
        <dbReference type="Proteomes" id="UP000005234"/>
    </source>
</evidence>
<proteinExistence type="predicted"/>
<dbReference type="STRING" id="767434.Fraau_1426"/>
<name>H8L5V4_FRAAD</name>
<reference evidence="2" key="1">
    <citation type="submission" date="2012-02" db="EMBL/GenBank/DDBJ databases">
        <title>The complete genome of Frateuria aurantia DSM 6220.</title>
        <authorList>
            <consortium name="US DOE Joint Genome Institute (JGI-PGF)"/>
            <person name="Lucas S."/>
            <person name="Copeland A."/>
            <person name="Lapidus A."/>
            <person name="Glavina del Rio T."/>
            <person name="Dalin E."/>
            <person name="Tice H."/>
            <person name="Bruce D."/>
            <person name="Goodwin L."/>
            <person name="Pitluck S."/>
            <person name="Peters L."/>
            <person name="Ovchinnikova G."/>
            <person name="Teshima H."/>
            <person name="Kyrpides N."/>
            <person name="Mavromatis K."/>
            <person name="Ivanova N."/>
            <person name="Brettin T."/>
            <person name="Detter J.C."/>
            <person name="Han C."/>
            <person name="Larimer F."/>
            <person name="Land M."/>
            <person name="Hauser L."/>
            <person name="Markowitz V."/>
            <person name="Cheng J.-F."/>
            <person name="Hugenholtz P."/>
            <person name="Woyke T."/>
            <person name="Wu D."/>
            <person name="Brambilla E."/>
            <person name="Klenk H.-P."/>
            <person name="Eisen J.A."/>
        </authorList>
    </citation>
    <scope>NUCLEOTIDE SEQUENCE</scope>
    <source>
        <strain evidence="2">DSM 6220</strain>
    </source>
</reference>
<dbReference type="eggNOG" id="COG2175">
    <property type="taxonomic scope" value="Bacteria"/>
</dbReference>
<dbReference type="SUPFAM" id="SSF51197">
    <property type="entry name" value="Clavaminate synthase-like"/>
    <property type="match status" value="1"/>
</dbReference>
<sequence>MRGNPLGVCLSALDHPDALGATLRPEIEALLAQANVSLHDIQQRAWTMPLIHLRSAFEVGDLPETPAAFIPVPDDESTIAARACSIACLAVLNSDTISYGSENDGHLFVNLVPFRGEGEMAEKSKGSMRGHTDAVYFPVRGQLHELDKRIAPSPDFVCLSGLRNPDQIATTVMPLSVVLSQLSKHDIKELTKPQYVIRPQKTFTSGLKLIFGDTSPLAQPMKDIQLLFEAGDGYWIRYSHSASDSDYDSEAATSAAERFEQACLTCSTAVVIAPGDILIVNNRLGLHGRGVVGGEAGGTSRWLLRTYGLDTRKLNPAQRYLDSPYKLFP</sequence>
<keyword evidence="1" id="KW-0560">Oxidoreductase</keyword>
<dbReference type="HOGENOM" id="CLU_762609_0_0_6"/>
<accession>H8L5V4</accession>
<protein>
    <submittedName>
        <fullName evidence="2">Taurine catabolism dioxygenase TauD, TfdA family</fullName>
    </submittedName>
</protein>
<gene>
    <name evidence="2" type="ordered locus">Fraau_1426</name>
</gene>
<evidence type="ECO:0000313" key="2">
    <source>
        <dbReference type="EMBL" id="AFC85854.1"/>
    </source>
</evidence>
<dbReference type="AlphaFoldDB" id="H8L5V4"/>
<dbReference type="KEGG" id="fau:Fraau_1426"/>
<evidence type="ECO:0000256" key="1">
    <source>
        <dbReference type="ARBA" id="ARBA00023002"/>
    </source>
</evidence>
<dbReference type="Gene3D" id="3.60.130.10">
    <property type="entry name" value="Clavaminate synthase-like"/>
    <property type="match status" value="1"/>
</dbReference>
<keyword evidence="3" id="KW-1185">Reference proteome</keyword>
<dbReference type="InterPro" id="IPR042098">
    <property type="entry name" value="TauD-like_sf"/>
</dbReference>
<dbReference type="Proteomes" id="UP000005234">
    <property type="component" value="Chromosome"/>
</dbReference>
<keyword evidence="2" id="KW-0223">Dioxygenase</keyword>
<organism evidence="2 3">
    <name type="scientific">Frateuria aurantia (strain ATCC 33424 / DSM 6220 / KCTC 2777 / LMG 1558 / NBRC 3245 / NCIMB 13370)</name>
    <name type="common">Acetobacter aurantius</name>
    <dbReference type="NCBI Taxonomy" id="767434"/>
    <lineage>
        <taxon>Bacteria</taxon>
        <taxon>Pseudomonadati</taxon>
        <taxon>Pseudomonadota</taxon>
        <taxon>Gammaproteobacteria</taxon>
        <taxon>Lysobacterales</taxon>
        <taxon>Rhodanobacteraceae</taxon>
        <taxon>Frateuria</taxon>
    </lineage>
</organism>
<dbReference type="GO" id="GO:0016706">
    <property type="term" value="F:2-oxoglutarate-dependent dioxygenase activity"/>
    <property type="evidence" value="ECO:0007669"/>
    <property type="project" value="UniProtKB-ARBA"/>
</dbReference>
<dbReference type="EMBL" id="CP003350">
    <property type="protein sequence ID" value="AFC85854.1"/>
    <property type="molecule type" value="Genomic_DNA"/>
</dbReference>